<dbReference type="Proteomes" id="UP001372338">
    <property type="component" value="Unassembled WGS sequence"/>
</dbReference>
<accession>A0AAN9E500</accession>
<reference evidence="2 3" key="1">
    <citation type="submission" date="2024-01" db="EMBL/GenBank/DDBJ databases">
        <title>The genomes of 5 underutilized Papilionoideae crops provide insights into root nodulation and disease resistanc.</title>
        <authorList>
            <person name="Yuan L."/>
        </authorList>
    </citation>
    <scope>NUCLEOTIDE SEQUENCE [LARGE SCALE GENOMIC DNA]</scope>
    <source>
        <strain evidence="2">ZHUSHIDOU_FW_LH</strain>
        <tissue evidence="2">Leaf</tissue>
    </source>
</reference>
<dbReference type="AlphaFoldDB" id="A0AAN9E500"/>
<feature type="domain" description="Helitron helicase-like" evidence="1">
    <location>
        <begin position="79"/>
        <end position="128"/>
    </location>
</feature>
<evidence type="ECO:0000259" key="1">
    <source>
        <dbReference type="Pfam" id="PF14214"/>
    </source>
</evidence>
<protein>
    <recommendedName>
        <fullName evidence="1">Helitron helicase-like domain-containing protein</fullName>
    </recommendedName>
</protein>
<dbReference type="EMBL" id="JAYWIO010000008">
    <property type="protein sequence ID" value="KAK7243322.1"/>
    <property type="molecule type" value="Genomic_DNA"/>
</dbReference>
<keyword evidence="3" id="KW-1185">Reference proteome</keyword>
<evidence type="ECO:0000313" key="2">
    <source>
        <dbReference type="EMBL" id="KAK7243322.1"/>
    </source>
</evidence>
<organism evidence="2 3">
    <name type="scientific">Crotalaria pallida</name>
    <name type="common">Smooth rattlebox</name>
    <name type="synonym">Crotalaria striata</name>
    <dbReference type="NCBI Taxonomy" id="3830"/>
    <lineage>
        <taxon>Eukaryota</taxon>
        <taxon>Viridiplantae</taxon>
        <taxon>Streptophyta</taxon>
        <taxon>Embryophyta</taxon>
        <taxon>Tracheophyta</taxon>
        <taxon>Spermatophyta</taxon>
        <taxon>Magnoliopsida</taxon>
        <taxon>eudicotyledons</taxon>
        <taxon>Gunneridae</taxon>
        <taxon>Pentapetalae</taxon>
        <taxon>rosids</taxon>
        <taxon>fabids</taxon>
        <taxon>Fabales</taxon>
        <taxon>Fabaceae</taxon>
        <taxon>Papilionoideae</taxon>
        <taxon>50 kb inversion clade</taxon>
        <taxon>genistoids sensu lato</taxon>
        <taxon>core genistoids</taxon>
        <taxon>Crotalarieae</taxon>
        <taxon>Crotalaria</taxon>
    </lineage>
</organism>
<gene>
    <name evidence="2" type="ORF">RIF29_38115</name>
</gene>
<sequence>MRQSCKRNCGSCIELDAVTITDYAYSDTSYDEEYFQDYLATGTMHSSILHSIQMSNNQLFEIAESLDASLVSDLMHMFDEFSVLAQSFRQLDAMMDDFKKGYVFGTVIAGMYTIEFQKRGLPHAHILLWLHPDGKLNQGHDSHTLLPDC</sequence>
<evidence type="ECO:0000313" key="3">
    <source>
        <dbReference type="Proteomes" id="UP001372338"/>
    </source>
</evidence>
<dbReference type="Pfam" id="PF14214">
    <property type="entry name" value="Helitron_like_N"/>
    <property type="match status" value="1"/>
</dbReference>
<proteinExistence type="predicted"/>
<comment type="caution">
    <text evidence="2">The sequence shown here is derived from an EMBL/GenBank/DDBJ whole genome shotgun (WGS) entry which is preliminary data.</text>
</comment>
<dbReference type="InterPro" id="IPR025476">
    <property type="entry name" value="Helitron_helicase-like"/>
</dbReference>
<name>A0AAN9E500_CROPI</name>